<evidence type="ECO:0000313" key="1">
    <source>
        <dbReference type="EMBL" id="MCP9291694.1"/>
    </source>
</evidence>
<dbReference type="InterPro" id="IPR011664">
    <property type="entry name" value="Abi_system_AbiD/AbiF-like"/>
</dbReference>
<dbReference type="Pfam" id="PF07751">
    <property type="entry name" value="Abi_2"/>
    <property type="match status" value="1"/>
</dbReference>
<dbReference type="RefSeq" id="WP_255134557.1">
    <property type="nucleotide sequence ID" value="NZ_JANDBC010000001.1"/>
</dbReference>
<name>A0A9X2L3Q2_9BACT</name>
<organism evidence="1 2">
    <name type="scientific">Gracilimonas sediminicola</name>
    <dbReference type="NCBI Taxonomy" id="2952158"/>
    <lineage>
        <taxon>Bacteria</taxon>
        <taxon>Pseudomonadati</taxon>
        <taxon>Balneolota</taxon>
        <taxon>Balneolia</taxon>
        <taxon>Balneolales</taxon>
        <taxon>Balneolaceae</taxon>
        <taxon>Gracilimonas</taxon>
    </lineage>
</organism>
<proteinExistence type="predicted"/>
<dbReference type="EMBL" id="JANDBC010000001">
    <property type="protein sequence ID" value="MCP9291694.1"/>
    <property type="molecule type" value="Genomic_DNA"/>
</dbReference>
<dbReference type="Proteomes" id="UP001139125">
    <property type="component" value="Unassembled WGS sequence"/>
</dbReference>
<protein>
    <submittedName>
        <fullName evidence="1">Abi family protein</fullName>
    </submittedName>
</protein>
<accession>A0A9X2L3Q2</accession>
<keyword evidence="2" id="KW-1185">Reference proteome</keyword>
<evidence type="ECO:0000313" key="2">
    <source>
        <dbReference type="Proteomes" id="UP001139125"/>
    </source>
</evidence>
<gene>
    <name evidence="1" type="ORF">NM125_08895</name>
</gene>
<dbReference type="InterPro" id="IPR017034">
    <property type="entry name" value="Abi_system_AbiD/AbiF"/>
</dbReference>
<comment type="caution">
    <text evidence="1">The sequence shown here is derived from an EMBL/GenBank/DDBJ whole genome shotgun (WGS) entry which is preliminary data.</text>
</comment>
<dbReference type="PIRSF" id="PIRSF034934">
    <property type="entry name" value="AbiF_AbiD"/>
    <property type="match status" value="1"/>
</dbReference>
<sequence length="299" mass="35915">MQFDKSPLSITQQVELLKDRGLTIKDEERAEHYLSYISFYRLRAYTYPFQDNEDSDHPFIKDITFDEVLDYYIFDRELRLIVFDAIERIEIAFRTQIIYQCCMAHQSHWYEDESLFRNLRHFESDLKAIDDELRRSAEVFIEHYYNKYSNPERPPAWMTLEVISLGTLSKLYHNLELGKTKKTISGKFNLGHPFILESWMHAISNVRNICAHHGRLWNRKLAVAPKLPKLTSLPFIRNKDIDEHKLYALLCCMAYLMDVINPDHHFKQRLKDLFNRYEMIDLKKMGFPEYWEQEALWNG</sequence>
<dbReference type="AlphaFoldDB" id="A0A9X2L3Q2"/>
<reference evidence="1" key="1">
    <citation type="submission" date="2022-06" db="EMBL/GenBank/DDBJ databases">
        <title>Gracilimonas sp. CAU 1638 isolated from sea sediment.</title>
        <authorList>
            <person name="Kim W."/>
        </authorList>
    </citation>
    <scope>NUCLEOTIDE SEQUENCE</scope>
    <source>
        <strain evidence="1">CAU 1638</strain>
    </source>
</reference>